<dbReference type="SUPFAM" id="SSF54909">
    <property type="entry name" value="Dimeric alpha+beta barrel"/>
    <property type="match status" value="1"/>
</dbReference>
<protein>
    <submittedName>
        <fullName evidence="2">Stress responsive alpha-beta barrel</fullName>
    </submittedName>
</protein>
<proteinExistence type="predicted"/>
<dbReference type="EMBL" id="JAAATY010000005">
    <property type="protein sequence ID" value="NRN65186.1"/>
    <property type="molecule type" value="Genomic_DNA"/>
</dbReference>
<organism evidence="2 3">
    <name type="scientific">Kibdelosporangium persicum</name>
    <dbReference type="NCBI Taxonomy" id="2698649"/>
    <lineage>
        <taxon>Bacteria</taxon>
        <taxon>Bacillati</taxon>
        <taxon>Actinomycetota</taxon>
        <taxon>Actinomycetes</taxon>
        <taxon>Pseudonocardiales</taxon>
        <taxon>Pseudonocardiaceae</taxon>
        <taxon>Kibdelosporangium</taxon>
    </lineage>
</organism>
<dbReference type="SMART" id="SM00886">
    <property type="entry name" value="Dabb"/>
    <property type="match status" value="1"/>
</dbReference>
<name>A0ABX2F1J4_9PSEU</name>
<keyword evidence="3" id="KW-1185">Reference proteome</keyword>
<accession>A0ABX2F1J4</accession>
<dbReference type="InterPro" id="IPR013097">
    <property type="entry name" value="Dabb"/>
</dbReference>
<dbReference type="Gene3D" id="3.30.70.100">
    <property type="match status" value="1"/>
</dbReference>
<evidence type="ECO:0000313" key="2">
    <source>
        <dbReference type="EMBL" id="NRN65186.1"/>
    </source>
</evidence>
<dbReference type="PROSITE" id="PS51502">
    <property type="entry name" value="S_R_A_B_BARREL"/>
    <property type="match status" value="1"/>
</dbReference>
<dbReference type="InterPro" id="IPR011008">
    <property type="entry name" value="Dimeric_a/b-barrel"/>
</dbReference>
<feature type="domain" description="Stress-response A/B barrel" evidence="1">
    <location>
        <begin position="2"/>
        <end position="91"/>
    </location>
</feature>
<gene>
    <name evidence="2" type="ORF">GC106_23960</name>
</gene>
<reference evidence="2 3" key="1">
    <citation type="submission" date="2020-01" db="EMBL/GenBank/DDBJ databases">
        <title>Kibdelosporangium persica a novel Actinomycetes from a hot desert in Iran.</title>
        <authorList>
            <person name="Safaei N."/>
            <person name="Zaburannyi N."/>
            <person name="Mueller R."/>
            <person name="Wink J."/>
        </authorList>
    </citation>
    <scope>NUCLEOTIDE SEQUENCE [LARGE SCALE GENOMIC DNA]</scope>
    <source>
        <strain evidence="2 3">4NS15</strain>
    </source>
</reference>
<evidence type="ECO:0000313" key="3">
    <source>
        <dbReference type="Proteomes" id="UP000763557"/>
    </source>
</evidence>
<dbReference type="Proteomes" id="UP000763557">
    <property type="component" value="Unassembled WGS sequence"/>
</dbReference>
<evidence type="ECO:0000259" key="1">
    <source>
        <dbReference type="PROSITE" id="PS51502"/>
    </source>
</evidence>
<dbReference type="RefSeq" id="WP_173128653.1">
    <property type="nucleotide sequence ID" value="NZ_CBCSGW010000013.1"/>
</dbReference>
<comment type="caution">
    <text evidence="2">The sequence shown here is derived from an EMBL/GenBank/DDBJ whole genome shotgun (WGS) entry which is preliminary data.</text>
</comment>
<sequence length="138" mass="15270">MIYHGNRFTLKPGVTPEQLEEALESLRNQGRVIPSVKSFVVGPDHGGEYDYGAVFVIEDLAGYWEYLVHPAHLNTDRVGLPLVDKFASFDVTDDEDPQLGEKIAELHKRRYDSMPDISDLVAGLGEYTGSAAPGRHGE</sequence>
<dbReference type="Pfam" id="PF07876">
    <property type="entry name" value="Dabb"/>
    <property type="match status" value="1"/>
</dbReference>